<evidence type="ECO:0000313" key="4">
    <source>
        <dbReference type="EMBL" id="SFL53272.1"/>
    </source>
</evidence>
<dbReference type="EMBL" id="CP118627">
    <property type="protein sequence ID" value="WEA13247.1"/>
    <property type="molecule type" value="Genomic_DNA"/>
</dbReference>
<dbReference type="AlphaFoldDB" id="A0A098CPP9"/>
<evidence type="ECO:0000313" key="7">
    <source>
        <dbReference type="Proteomes" id="UP000181969"/>
    </source>
</evidence>
<dbReference type="RefSeq" id="WP_014025228.1">
    <property type="nucleotide sequence ID" value="NZ_AP026069.1"/>
</dbReference>
<reference evidence="5" key="3">
    <citation type="submission" date="2022-10" db="EMBL/GenBank/DDBJ databases">
        <title>Genome assembly of Lactococcus garvieae isolates from cricket gut.</title>
        <authorList>
            <person name="Luecke A.R."/>
            <person name="Brown A.M.V."/>
            <person name="Wakeman C.A."/>
        </authorList>
    </citation>
    <scope>NUCLEOTIDE SEQUENCE</scope>
    <source>
        <strain evidence="5">Alexii-11_2</strain>
    </source>
</reference>
<dbReference type="Proteomes" id="UP000181969">
    <property type="component" value="Unassembled WGS sequence"/>
</dbReference>
<dbReference type="Proteomes" id="UP001217324">
    <property type="component" value="Chromosome"/>
</dbReference>
<reference evidence="4 7" key="1">
    <citation type="submission" date="2016-10" db="EMBL/GenBank/DDBJ databases">
        <authorList>
            <person name="de Groot N.N."/>
        </authorList>
    </citation>
    <scope>NUCLEOTIDE SEQUENCE [LARGE SCALE GENOMIC DNA]</scope>
    <source>
        <strain evidence="4 7">M79</strain>
    </source>
</reference>
<accession>A0A098CPP9</accession>
<dbReference type="EMBL" id="FOTJ01000016">
    <property type="protein sequence ID" value="SFL53272.1"/>
    <property type="molecule type" value="Genomic_DNA"/>
</dbReference>
<evidence type="ECO:0000313" key="8">
    <source>
        <dbReference type="Proteomes" id="UP000504756"/>
    </source>
</evidence>
<keyword evidence="1" id="KW-0472">Membrane</keyword>
<protein>
    <submittedName>
        <fullName evidence="3">DUF3042 family protein</fullName>
    </submittedName>
</protein>
<evidence type="ECO:0000313" key="5">
    <source>
        <dbReference type="EMBL" id="UYT09900.1"/>
    </source>
</evidence>
<dbReference type="Pfam" id="PF11240">
    <property type="entry name" value="DUF3042"/>
    <property type="match status" value="1"/>
</dbReference>
<reference evidence="6" key="4">
    <citation type="submission" date="2023-02" db="EMBL/GenBank/DDBJ databases">
        <title>Comparative genomics and fermentation flavor characterization of five lactic acid bacteria reveal flavor biosynthesis metabolic pathways in fermented muskmelon puree.</title>
        <authorList>
            <person name="Yuan L."/>
            <person name="Li M."/>
            <person name="Xu X."/>
            <person name="Lao F."/>
            <person name="Wu J."/>
        </authorList>
    </citation>
    <scope>NUCLEOTIDE SEQUENCE</scope>
    <source>
        <strain evidence="6">Pa-2</strain>
    </source>
</reference>
<sequence>MNKNLITGFVAGNIVTLAALFTAGAIYKKRVVDPIEHKWEFAQESRKKANRKRIAH</sequence>
<dbReference type="InterPro" id="IPR021402">
    <property type="entry name" value="DUF3042"/>
</dbReference>
<dbReference type="GeneID" id="75144287"/>
<feature type="transmembrane region" description="Helical" evidence="1">
    <location>
        <begin position="6"/>
        <end position="27"/>
    </location>
</feature>
<dbReference type="OrthoDB" id="2243058at2"/>
<dbReference type="PATRIC" id="fig|1363.34.peg.1484"/>
<gene>
    <name evidence="2" type="ORF">ikelab_11470</name>
    <name evidence="5" type="ORF">OF801_07945</name>
    <name evidence="6" type="ORF">PWF74_06820</name>
    <name evidence="3" type="ORF">QHR29_03265</name>
    <name evidence="4" type="ORF">SAMN05216438_11630</name>
</gene>
<organism evidence="2 8">
    <name type="scientific">Lactococcus garvieae</name>
    <dbReference type="NCBI Taxonomy" id="1363"/>
    <lineage>
        <taxon>Bacteria</taxon>
        <taxon>Bacillati</taxon>
        <taxon>Bacillota</taxon>
        <taxon>Bacilli</taxon>
        <taxon>Lactobacillales</taxon>
        <taxon>Streptococcaceae</taxon>
        <taxon>Lactococcus</taxon>
    </lineage>
</organism>
<reference evidence="3" key="5">
    <citation type="submission" date="2023-04" db="EMBL/GenBank/DDBJ databases">
        <title>Genomic analysis of Lactococcus garvieae isolates.</title>
        <authorList>
            <person name="Zhanghang C."/>
        </authorList>
    </citation>
    <scope>NUCLEOTIDE SEQUENCE</scope>
    <source>
        <strain evidence="3">ZB-1</strain>
    </source>
</reference>
<dbReference type="Proteomes" id="UP000504756">
    <property type="component" value="Unassembled WGS sequence"/>
</dbReference>
<name>A0A098CPP9_9LACT</name>
<keyword evidence="1" id="KW-0812">Transmembrane</keyword>
<dbReference type="EMBL" id="BLXU01000006">
    <property type="protein sequence ID" value="GFO51872.1"/>
    <property type="molecule type" value="Genomic_DNA"/>
</dbReference>
<keyword evidence="1" id="KW-1133">Transmembrane helix</keyword>
<reference evidence="2 8" key="2">
    <citation type="submission" date="2020-06" db="EMBL/GenBank/DDBJ databases">
        <title>Draft genome sequence of Lactic acid bacteria from Okinawan-style tofu.</title>
        <authorList>
            <person name="Takara I."/>
            <person name="Ikematsu S."/>
        </authorList>
    </citation>
    <scope>NUCLEOTIDE SEQUENCE [LARGE SCALE GENOMIC DNA]</scope>
    <source>
        <strain evidence="2">Lg38</strain>
        <strain evidence="8">lg38</strain>
    </source>
</reference>
<dbReference type="EMBL" id="CP109635">
    <property type="protein sequence ID" value="UYT09900.1"/>
    <property type="molecule type" value="Genomic_DNA"/>
</dbReference>
<dbReference type="Proteomes" id="UP001164042">
    <property type="component" value="Chromosome"/>
</dbReference>
<proteinExistence type="predicted"/>
<dbReference type="EMBL" id="JARYTV010000002">
    <property type="protein sequence ID" value="MDH7959487.1"/>
    <property type="molecule type" value="Genomic_DNA"/>
</dbReference>
<evidence type="ECO:0000313" key="2">
    <source>
        <dbReference type="EMBL" id="GFO51872.1"/>
    </source>
</evidence>
<evidence type="ECO:0000256" key="1">
    <source>
        <dbReference type="SAM" id="Phobius"/>
    </source>
</evidence>
<evidence type="ECO:0000313" key="3">
    <source>
        <dbReference type="EMBL" id="MDH7959487.1"/>
    </source>
</evidence>
<dbReference type="Proteomes" id="UP001157396">
    <property type="component" value="Unassembled WGS sequence"/>
</dbReference>
<evidence type="ECO:0000313" key="6">
    <source>
        <dbReference type="EMBL" id="WEA13247.1"/>
    </source>
</evidence>